<dbReference type="SUPFAM" id="SSF53850">
    <property type="entry name" value="Periplasmic binding protein-like II"/>
    <property type="match status" value="1"/>
</dbReference>
<dbReference type="Pfam" id="PF16868">
    <property type="entry name" value="NMT1_3"/>
    <property type="match status" value="1"/>
</dbReference>
<dbReference type="RefSeq" id="WP_013450664.1">
    <property type="nucleotide sequence ID" value="NC_014758.1"/>
</dbReference>
<organism evidence="2 3">
    <name type="scientific">Calditerrivibrio nitroreducens (strain DSM 19672 / NBRC 101217 / Yu37-1)</name>
    <dbReference type="NCBI Taxonomy" id="768670"/>
    <lineage>
        <taxon>Bacteria</taxon>
        <taxon>Pseudomonadati</taxon>
        <taxon>Deferribacterota</taxon>
        <taxon>Deferribacteres</taxon>
        <taxon>Deferribacterales</taxon>
        <taxon>Calditerrivibrionaceae</taxon>
    </lineage>
</organism>
<dbReference type="OrthoDB" id="9776669at2"/>
<dbReference type="eggNOG" id="COG2358">
    <property type="taxonomic scope" value="Bacteria"/>
</dbReference>
<dbReference type="CDD" id="cd13568">
    <property type="entry name" value="PBP2_TAXI_TRAP_like_3"/>
    <property type="match status" value="1"/>
</dbReference>
<feature type="chain" id="PRO_5003189450" evidence="1">
    <location>
        <begin position="22"/>
        <end position="324"/>
    </location>
</feature>
<evidence type="ECO:0000313" key="2">
    <source>
        <dbReference type="EMBL" id="ADR18451.1"/>
    </source>
</evidence>
<reference key="1">
    <citation type="submission" date="2010-11" db="EMBL/GenBank/DDBJ databases">
        <title>The complete genome of chromosome of Calditerrivibrio nitroreducens DSM 19672.</title>
        <authorList>
            <consortium name="US DOE Joint Genome Institute (JGI-PGF)"/>
            <person name="Lucas S."/>
            <person name="Copeland A."/>
            <person name="Lapidus A."/>
            <person name="Bruce D."/>
            <person name="Goodwin L."/>
            <person name="Pitluck S."/>
            <person name="Kyrpides N."/>
            <person name="Mavromatis K."/>
            <person name="Ivanova N."/>
            <person name="Mikhailova N."/>
            <person name="Zeytun A."/>
            <person name="Brettin T."/>
            <person name="Detter J.C."/>
            <person name="Tapia R."/>
            <person name="Han C."/>
            <person name="Land M."/>
            <person name="Hauser L."/>
            <person name="Markowitz V."/>
            <person name="Cheng J.-F."/>
            <person name="Hugenholtz P."/>
            <person name="Woyke T."/>
            <person name="Wu D."/>
            <person name="Spring S."/>
            <person name="Schroeder M."/>
            <person name="Brambilla E."/>
            <person name="Klenk H.-P."/>
            <person name="Eisen J.A."/>
        </authorList>
    </citation>
    <scope>NUCLEOTIDE SEQUENCE [LARGE SCALE GENOMIC DNA]</scope>
    <source>
        <strain>DSM 19672</strain>
    </source>
</reference>
<dbReference type="AlphaFoldDB" id="E4TFB2"/>
<dbReference type="Gene3D" id="3.40.190.10">
    <property type="entry name" value="Periplasmic binding protein-like II"/>
    <property type="match status" value="2"/>
</dbReference>
<evidence type="ECO:0000313" key="3">
    <source>
        <dbReference type="Proteomes" id="UP000007039"/>
    </source>
</evidence>
<feature type="signal peptide" evidence="1">
    <location>
        <begin position="1"/>
        <end position="21"/>
    </location>
</feature>
<proteinExistence type="predicted"/>
<keyword evidence="3" id="KW-1185">Reference proteome</keyword>
<dbReference type="EMBL" id="CP002347">
    <property type="protein sequence ID" value="ADR18451.1"/>
    <property type="molecule type" value="Genomic_DNA"/>
</dbReference>
<dbReference type="PANTHER" id="PTHR42941">
    <property type="entry name" value="SLL1037 PROTEIN"/>
    <property type="match status" value="1"/>
</dbReference>
<keyword evidence="2" id="KW-0675">Receptor</keyword>
<dbReference type="STRING" id="768670.Calni_0538"/>
<dbReference type="PANTHER" id="PTHR42941:SF1">
    <property type="entry name" value="SLL1037 PROTEIN"/>
    <property type="match status" value="1"/>
</dbReference>
<dbReference type="Proteomes" id="UP000007039">
    <property type="component" value="Chromosome"/>
</dbReference>
<accession>E4TFB2</accession>
<protein>
    <submittedName>
        <fullName evidence="2">TRAP transporter solute receptor, TAXI family</fullName>
    </submittedName>
</protein>
<evidence type="ECO:0000256" key="1">
    <source>
        <dbReference type="SAM" id="SignalP"/>
    </source>
</evidence>
<gene>
    <name evidence="2" type="ordered locus">Calni_0538</name>
</gene>
<keyword evidence="1" id="KW-0732">Signal</keyword>
<dbReference type="HOGENOM" id="CLU_033215_0_1_0"/>
<sequence length="324" mass="34564" precursor="true">MKKILVMLMAFSVIFSGSIFAAKQTFVTIGTGGVTGVYYPVGGAIARLVNAKKAQYNIKATVESTGGSVYNINSVLSGDLEFGIAQADLTYQAYHGQGAWKDKGAQKKLAVVFGLHNEFVTLVASANSGINGIPDLKGKRVNLGGVGSGQLENSRDLLKAFGLKESDLKAEYIKPVESAGLIQDERLDAFFYTVGHPNGSVSEATSGRIKVKIVPITGTPVEKLIKELPYYSKGYIPVSLYPNAANAKDGKVPSIGIQALLVTSTDVPADVVYAITKEVVENIQEFKKLHPALGGLDIEDMVNVNVAPLHPGALKYFKEKGLKK</sequence>
<dbReference type="KEGG" id="cni:Calni_0538"/>
<reference evidence="2 3" key="2">
    <citation type="journal article" date="2011" name="Stand. Genomic Sci.">
        <title>Complete genome sequence of Calditerrivibrio nitroreducens type strain (Yu37-1).</title>
        <authorList>
            <person name="Pitluck S."/>
            <person name="Sikorski J."/>
            <person name="Zeytun A."/>
            <person name="Lapidus A."/>
            <person name="Nolan M."/>
            <person name="Lucas S."/>
            <person name="Hammon N."/>
            <person name="Deshpande S."/>
            <person name="Cheng J.F."/>
            <person name="Tapia R."/>
            <person name="Han C."/>
            <person name="Goodwin L."/>
            <person name="Liolios K."/>
            <person name="Pagani I."/>
            <person name="Ivanova N."/>
            <person name="Mavromatis K."/>
            <person name="Pati A."/>
            <person name="Chen A."/>
            <person name="Palaniappan K."/>
            <person name="Hauser L."/>
            <person name="Chang Y.J."/>
            <person name="Jeffries C.D."/>
            <person name="Detter J.C."/>
            <person name="Brambilla E."/>
            <person name="Djao O.D."/>
            <person name="Rohde M."/>
            <person name="Spring S."/>
            <person name="Goker M."/>
            <person name="Woyke T."/>
            <person name="Bristow J."/>
            <person name="Eisen J.A."/>
            <person name="Markowitz V."/>
            <person name="Hugenholtz P."/>
            <person name="Kyrpides N.C."/>
            <person name="Klenk H.P."/>
            <person name="Land M."/>
        </authorList>
    </citation>
    <scope>NUCLEOTIDE SEQUENCE [LARGE SCALE GENOMIC DNA]</scope>
    <source>
        <strain evidence="3">DSM 19672 / NBRC 101217 / Yu37-1</strain>
    </source>
</reference>
<dbReference type="InterPro" id="IPR011852">
    <property type="entry name" value="TRAP_TAXI"/>
</dbReference>
<dbReference type="NCBIfam" id="TIGR02122">
    <property type="entry name" value="TRAP_TAXI"/>
    <property type="match status" value="1"/>
</dbReference>
<name>E4TFB2_CALNY</name>